<evidence type="ECO:0000256" key="1">
    <source>
        <dbReference type="ARBA" id="ARBA00007452"/>
    </source>
</evidence>
<keyword evidence="4 7" id="KW-0233">DNA recombination</keyword>
<sequence>MDIPVYKTEGIILKKTDLSDTDRLLTVYTQKFGKILVRAKGVGKKESKLKFLIEPFNIYEFLLACSKNIDVLANSYPIKEFLYLRQNLENLALAIYFAELVDKLVVAPEQDENIWALIVRAMEVLDKPFKELSKTKPQAQARGAEPRTVPQSGTGAWVKTAFEKRLLEFLGHPSFATQSKLSPKEKLNYLQSLAGDEIKSERFLRSLSLIS</sequence>
<dbReference type="AlphaFoldDB" id="A0A2H0KV73"/>
<organism evidence="9 10">
    <name type="scientific">Candidatus Portnoybacteria bacterium CG11_big_fil_rev_8_21_14_0_20_40_15</name>
    <dbReference type="NCBI Taxonomy" id="1974817"/>
    <lineage>
        <taxon>Bacteria</taxon>
        <taxon>Candidatus Portnoyibacteriota</taxon>
    </lineage>
</organism>
<feature type="domain" description="DNA replication/recombination mediator RecO N-terminal" evidence="8">
    <location>
        <begin position="5"/>
        <end position="74"/>
    </location>
</feature>
<dbReference type="NCBIfam" id="TIGR00613">
    <property type="entry name" value="reco"/>
    <property type="match status" value="1"/>
</dbReference>
<evidence type="ECO:0000313" key="10">
    <source>
        <dbReference type="Proteomes" id="UP000229317"/>
    </source>
</evidence>
<dbReference type="InterPro" id="IPR042242">
    <property type="entry name" value="RecO_C"/>
</dbReference>
<dbReference type="SUPFAM" id="SSF50249">
    <property type="entry name" value="Nucleic acid-binding proteins"/>
    <property type="match status" value="1"/>
</dbReference>
<protein>
    <recommendedName>
        <fullName evidence="2 7">DNA repair protein RecO</fullName>
    </recommendedName>
    <alternativeName>
        <fullName evidence="6 7">Recombination protein O</fullName>
    </alternativeName>
</protein>
<dbReference type="GO" id="GO:0043590">
    <property type="term" value="C:bacterial nucleoid"/>
    <property type="evidence" value="ECO:0007669"/>
    <property type="project" value="TreeGrafter"/>
</dbReference>
<evidence type="ECO:0000256" key="6">
    <source>
        <dbReference type="ARBA" id="ARBA00033409"/>
    </source>
</evidence>
<keyword evidence="5 7" id="KW-0234">DNA repair</keyword>
<comment type="similarity">
    <text evidence="1 7">Belongs to the RecO family.</text>
</comment>
<evidence type="ECO:0000256" key="7">
    <source>
        <dbReference type="HAMAP-Rule" id="MF_00201"/>
    </source>
</evidence>
<dbReference type="GO" id="GO:0006310">
    <property type="term" value="P:DNA recombination"/>
    <property type="evidence" value="ECO:0007669"/>
    <property type="project" value="UniProtKB-UniRule"/>
</dbReference>
<dbReference type="HAMAP" id="MF_00201">
    <property type="entry name" value="RecO"/>
    <property type="match status" value="1"/>
</dbReference>
<evidence type="ECO:0000313" key="9">
    <source>
        <dbReference type="EMBL" id="PIQ75195.1"/>
    </source>
</evidence>
<dbReference type="EMBL" id="PCVO01000037">
    <property type="protein sequence ID" value="PIQ75195.1"/>
    <property type="molecule type" value="Genomic_DNA"/>
</dbReference>
<dbReference type="PANTHER" id="PTHR33991:SF1">
    <property type="entry name" value="DNA REPAIR PROTEIN RECO"/>
    <property type="match status" value="1"/>
</dbReference>
<dbReference type="InterPro" id="IPR012340">
    <property type="entry name" value="NA-bd_OB-fold"/>
</dbReference>
<accession>A0A2H0KV73</accession>
<gene>
    <name evidence="7 9" type="primary">recO</name>
    <name evidence="9" type="ORF">COV84_02500</name>
</gene>
<dbReference type="Gene3D" id="2.40.50.140">
    <property type="entry name" value="Nucleic acid-binding proteins"/>
    <property type="match status" value="1"/>
</dbReference>
<proteinExistence type="inferred from homology"/>
<dbReference type="InterPro" id="IPR037278">
    <property type="entry name" value="ARFGAP/RecO"/>
</dbReference>
<dbReference type="PANTHER" id="PTHR33991">
    <property type="entry name" value="DNA REPAIR PROTEIN RECO"/>
    <property type="match status" value="1"/>
</dbReference>
<evidence type="ECO:0000256" key="3">
    <source>
        <dbReference type="ARBA" id="ARBA00022763"/>
    </source>
</evidence>
<evidence type="ECO:0000256" key="4">
    <source>
        <dbReference type="ARBA" id="ARBA00023172"/>
    </source>
</evidence>
<comment type="function">
    <text evidence="7">Involved in DNA repair and RecF pathway recombination.</text>
</comment>
<dbReference type="InterPro" id="IPR022572">
    <property type="entry name" value="DNA_rep/recomb_RecO_N"/>
</dbReference>
<dbReference type="InterPro" id="IPR003717">
    <property type="entry name" value="RecO"/>
</dbReference>
<dbReference type="GO" id="GO:0006302">
    <property type="term" value="P:double-strand break repair"/>
    <property type="evidence" value="ECO:0007669"/>
    <property type="project" value="TreeGrafter"/>
</dbReference>
<evidence type="ECO:0000256" key="2">
    <source>
        <dbReference type="ARBA" id="ARBA00021310"/>
    </source>
</evidence>
<keyword evidence="3 7" id="KW-0227">DNA damage</keyword>
<evidence type="ECO:0000259" key="8">
    <source>
        <dbReference type="Pfam" id="PF11967"/>
    </source>
</evidence>
<dbReference type="Proteomes" id="UP000229317">
    <property type="component" value="Unassembled WGS sequence"/>
</dbReference>
<name>A0A2H0KV73_9BACT</name>
<evidence type="ECO:0000256" key="5">
    <source>
        <dbReference type="ARBA" id="ARBA00023204"/>
    </source>
</evidence>
<dbReference type="Gene3D" id="1.20.1440.120">
    <property type="entry name" value="Recombination protein O, C-terminal domain"/>
    <property type="match status" value="1"/>
</dbReference>
<dbReference type="Pfam" id="PF11967">
    <property type="entry name" value="RecO_N"/>
    <property type="match status" value="1"/>
</dbReference>
<dbReference type="SUPFAM" id="SSF57863">
    <property type="entry name" value="ArfGap/RecO-like zinc finger"/>
    <property type="match status" value="1"/>
</dbReference>
<comment type="caution">
    <text evidence="9">The sequence shown here is derived from an EMBL/GenBank/DDBJ whole genome shotgun (WGS) entry which is preliminary data.</text>
</comment>
<reference evidence="9 10" key="1">
    <citation type="submission" date="2017-09" db="EMBL/GenBank/DDBJ databases">
        <title>Depth-based differentiation of microbial function through sediment-hosted aquifers and enrichment of novel symbionts in the deep terrestrial subsurface.</title>
        <authorList>
            <person name="Probst A.J."/>
            <person name="Ladd B."/>
            <person name="Jarett J.K."/>
            <person name="Geller-Mcgrath D.E."/>
            <person name="Sieber C.M."/>
            <person name="Emerson J.B."/>
            <person name="Anantharaman K."/>
            <person name="Thomas B.C."/>
            <person name="Malmstrom R."/>
            <person name="Stieglmeier M."/>
            <person name="Klingl A."/>
            <person name="Woyke T."/>
            <person name="Ryan C.M."/>
            <person name="Banfield J.F."/>
        </authorList>
    </citation>
    <scope>NUCLEOTIDE SEQUENCE [LARGE SCALE GENOMIC DNA]</scope>
    <source>
        <strain evidence="9">CG11_big_fil_rev_8_21_14_0_20_40_15</strain>
    </source>
</reference>